<dbReference type="SUPFAM" id="SSF56672">
    <property type="entry name" value="DNA/RNA polymerases"/>
    <property type="match status" value="1"/>
</dbReference>
<dbReference type="Pfam" id="PF00078">
    <property type="entry name" value="RVT_1"/>
    <property type="match status" value="1"/>
</dbReference>
<keyword evidence="4" id="KW-1185">Reference proteome</keyword>
<dbReference type="PANTHER" id="PTHR47027">
    <property type="entry name" value="REVERSE TRANSCRIPTASE DOMAIN-CONTAINING PROTEIN"/>
    <property type="match status" value="1"/>
</dbReference>
<accession>A0ABQ8TJ62</accession>
<organism evidence="3 4">
    <name type="scientific">Periplaneta americana</name>
    <name type="common">American cockroach</name>
    <name type="synonym">Blatta americana</name>
    <dbReference type="NCBI Taxonomy" id="6978"/>
    <lineage>
        <taxon>Eukaryota</taxon>
        <taxon>Metazoa</taxon>
        <taxon>Ecdysozoa</taxon>
        <taxon>Arthropoda</taxon>
        <taxon>Hexapoda</taxon>
        <taxon>Insecta</taxon>
        <taxon>Pterygota</taxon>
        <taxon>Neoptera</taxon>
        <taxon>Polyneoptera</taxon>
        <taxon>Dictyoptera</taxon>
        <taxon>Blattodea</taxon>
        <taxon>Blattoidea</taxon>
        <taxon>Blattidae</taxon>
        <taxon>Blattinae</taxon>
        <taxon>Periplaneta</taxon>
    </lineage>
</organism>
<feature type="compositionally biased region" description="Basic and acidic residues" evidence="1">
    <location>
        <begin position="110"/>
        <end position="142"/>
    </location>
</feature>
<evidence type="ECO:0000313" key="3">
    <source>
        <dbReference type="EMBL" id="KAJ4446303.1"/>
    </source>
</evidence>
<dbReference type="EMBL" id="JAJSOF020000009">
    <property type="protein sequence ID" value="KAJ4446303.1"/>
    <property type="molecule type" value="Genomic_DNA"/>
</dbReference>
<reference evidence="3 4" key="1">
    <citation type="journal article" date="2022" name="Allergy">
        <title>Genome assembly and annotation of Periplaneta americana reveal a comprehensive cockroach allergen profile.</title>
        <authorList>
            <person name="Wang L."/>
            <person name="Xiong Q."/>
            <person name="Saelim N."/>
            <person name="Wang L."/>
            <person name="Nong W."/>
            <person name="Wan A.T."/>
            <person name="Shi M."/>
            <person name="Liu X."/>
            <person name="Cao Q."/>
            <person name="Hui J.H.L."/>
            <person name="Sookrung N."/>
            <person name="Leung T.F."/>
            <person name="Tungtrongchitr A."/>
            <person name="Tsui S.K.W."/>
        </authorList>
    </citation>
    <scope>NUCLEOTIDE SEQUENCE [LARGE SCALE GENOMIC DNA]</scope>
    <source>
        <strain evidence="3">PWHHKU_190912</strain>
    </source>
</reference>
<sequence>MSPGSSTESYPAFAHIGLTENPGKNLNQDQGVYWKCKNYKDKTERKRRTTRTKEKRGERRIRERQGERQRQGEQGKDKENKTETRRTRQRQGEQDKDKENKAKTRRTRQRQGEQDRDKENKTETRRTRQRQGEQDRDKENKTKTRRTRQRQGEQDKDKENKTKTRRTRQRQGEQDKDKKNKTKTRRTRQRQGEQDKDKETRQEDKTRDTGASTDKTRRTRQRQGENKTKDKKNKTKTRRTRQRQGEQDKDKKNKTKTRRTRQRQGERDKDKENKTKTKRTRQRQGERDKDKENKTKTRRTRQGQGEQGKDKKKATTERTRERQLQEKILLKNGELHMTFIDLEKAYDSVPRQLLWTAMRNMNIHDKWINIVRKMYSNTKAKIKIQNKLTEEIRLNKGLKQGCRLSPVLFNIYIDQALNLWYKKCSEMGIPIEDKTLHSLLFADDQVIFAGDEDDIIYMSKINNYEDKHQVLCFAHGDMNQRMADEDAVQLKVKLELNNDRQSRTNSARKAENPHDNIDYIASLM</sequence>
<dbReference type="Proteomes" id="UP001148838">
    <property type="component" value="Unassembled WGS sequence"/>
</dbReference>
<proteinExistence type="predicted"/>
<feature type="compositionally biased region" description="Basic residues" evidence="1">
    <location>
        <begin position="229"/>
        <end position="242"/>
    </location>
</feature>
<feature type="compositionally biased region" description="Basic and acidic residues" evidence="1">
    <location>
        <begin position="283"/>
        <end position="295"/>
    </location>
</feature>
<name>A0ABQ8TJ62_PERAM</name>
<protein>
    <recommendedName>
        <fullName evidence="2">Reverse transcriptase domain-containing protein</fullName>
    </recommendedName>
</protein>
<gene>
    <name evidence="3" type="ORF">ANN_12998</name>
</gene>
<evidence type="ECO:0000259" key="2">
    <source>
        <dbReference type="PROSITE" id="PS50878"/>
    </source>
</evidence>
<feature type="region of interest" description="Disordered" evidence="1">
    <location>
        <begin position="17"/>
        <end position="322"/>
    </location>
</feature>
<feature type="compositionally biased region" description="Basic residues" evidence="1">
    <location>
        <begin position="252"/>
        <end position="262"/>
    </location>
</feature>
<feature type="compositionally biased region" description="Basic and acidic residues" evidence="1">
    <location>
        <begin position="307"/>
        <end position="322"/>
    </location>
</feature>
<feature type="domain" description="Reverse transcriptase" evidence="2">
    <location>
        <begin position="266"/>
        <end position="524"/>
    </location>
</feature>
<dbReference type="InterPro" id="IPR000477">
    <property type="entry name" value="RT_dom"/>
</dbReference>
<feature type="compositionally biased region" description="Basic and acidic residues" evidence="1">
    <location>
        <begin position="150"/>
        <end position="162"/>
    </location>
</feature>
<evidence type="ECO:0000313" key="4">
    <source>
        <dbReference type="Proteomes" id="UP001148838"/>
    </source>
</evidence>
<dbReference type="PROSITE" id="PS50878">
    <property type="entry name" value="RT_POL"/>
    <property type="match status" value="1"/>
</dbReference>
<feature type="compositionally biased region" description="Basic and acidic residues" evidence="1">
    <location>
        <begin position="51"/>
        <end position="102"/>
    </location>
</feature>
<dbReference type="InterPro" id="IPR043502">
    <property type="entry name" value="DNA/RNA_pol_sf"/>
</dbReference>
<feature type="compositionally biased region" description="Basic and acidic residues" evidence="1">
    <location>
        <begin position="190"/>
        <end position="208"/>
    </location>
</feature>
<dbReference type="PANTHER" id="PTHR47027:SF20">
    <property type="entry name" value="REVERSE TRANSCRIPTASE-LIKE PROTEIN WITH RNA-DIRECTED DNA POLYMERASE DOMAIN"/>
    <property type="match status" value="1"/>
</dbReference>
<feature type="compositionally biased region" description="Basic residues" evidence="1">
    <location>
        <begin position="179"/>
        <end position="189"/>
    </location>
</feature>
<feature type="compositionally biased region" description="Basic and acidic residues" evidence="1">
    <location>
        <begin position="263"/>
        <end position="275"/>
    </location>
</feature>
<comment type="caution">
    <text evidence="3">The sequence shown here is derived from an EMBL/GenBank/DDBJ whole genome shotgun (WGS) entry which is preliminary data.</text>
</comment>
<evidence type="ECO:0000256" key="1">
    <source>
        <dbReference type="SAM" id="MobiDB-lite"/>
    </source>
</evidence>